<dbReference type="Pfam" id="PF13419">
    <property type="entry name" value="HAD_2"/>
    <property type="match status" value="1"/>
</dbReference>
<accession>A0A5M4AVJ2</accession>
<dbReference type="GO" id="GO:0046872">
    <property type="term" value="F:metal ion binding"/>
    <property type="evidence" value="ECO:0007669"/>
    <property type="project" value="UniProtKB-KW"/>
</dbReference>
<evidence type="ECO:0000256" key="2">
    <source>
        <dbReference type="ARBA" id="ARBA00006171"/>
    </source>
</evidence>
<reference evidence="6 7" key="1">
    <citation type="submission" date="2019-10" db="EMBL/GenBank/DDBJ databases">
        <title>Prolixibacter strains distinguished by the presence of nitrate reductase genes were adept at nitrate-dependent anaerobic corrosion of metallic iron and carbon steel.</title>
        <authorList>
            <person name="Iino T."/>
            <person name="Shono N."/>
            <person name="Ito K."/>
            <person name="Nakamura R."/>
            <person name="Sueoka K."/>
            <person name="Harayama S."/>
            <person name="Ohkuma M."/>
        </authorList>
    </citation>
    <scope>NUCLEOTIDE SEQUENCE [LARGE SCALE GENOMIC DNA]</scope>
    <source>
        <strain evidence="6 7">JCM 13498</strain>
    </source>
</reference>
<dbReference type="OrthoDB" id="9797743at2"/>
<dbReference type="GO" id="GO:0016787">
    <property type="term" value="F:hydrolase activity"/>
    <property type="evidence" value="ECO:0007669"/>
    <property type="project" value="UniProtKB-KW"/>
</dbReference>
<proteinExistence type="inferred from homology"/>
<evidence type="ECO:0000256" key="5">
    <source>
        <dbReference type="ARBA" id="ARBA00023277"/>
    </source>
</evidence>
<dbReference type="AlphaFoldDB" id="A0A5M4AVJ2"/>
<dbReference type="SFLD" id="SFLDG01129">
    <property type="entry name" value="C1.5:_HAD__Beta-PGM__Phosphata"/>
    <property type="match status" value="1"/>
</dbReference>
<evidence type="ECO:0000256" key="3">
    <source>
        <dbReference type="ARBA" id="ARBA00022723"/>
    </source>
</evidence>
<dbReference type="Proteomes" id="UP000391834">
    <property type="component" value="Unassembled WGS sequence"/>
</dbReference>
<keyword evidence="3" id="KW-0479">Metal-binding</keyword>
<evidence type="ECO:0000313" key="7">
    <source>
        <dbReference type="Proteomes" id="UP000391834"/>
    </source>
</evidence>
<dbReference type="CDD" id="cd07505">
    <property type="entry name" value="HAD_BPGM-like"/>
    <property type="match status" value="1"/>
</dbReference>
<keyword evidence="6" id="KW-0378">Hydrolase</keyword>
<comment type="caution">
    <text evidence="6">The sequence shown here is derived from an EMBL/GenBank/DDBJ whole genome shotgun (WGS) entry which is preliminary data.</text>
</comment>
<sequence length="231" mass="25862">MIMESREKVEQMGIIFDMDGVIIDSNPLHIKAWRSVFEKENVFISDDDFSNIVSGTTGDSAIRTLLKRELTQDEVNQFNEAVDAEFRRMLTEMNVGPVKGLRNFLEQMRSAGHRIVVATSAPTKNVDMVMDKLRLREYFEFIIDRTRVTHGKPHPEIYLKTLEQIAIPDSRCIVFEDSLAGVKSAVGAGLTVIGVTTSHSAEELNAIGASITIRDFDEVSAEHISSLMSKN</sequence>
<dbReference type="SFLD" id="SFLDG01135">
    <property type="entry name" value="C1.5.6:_HAD__Beta-PGM__Phospha"/>
    <property type="match status" value="1"/>
</dbReference>
<dbReference type="Gene3D" id="3.40.50.1000">
    <property type="entry name" value="HAD superfamily/HAD-like"/>
    <property type="match status" value="1"/>
</dbReference>
<dbReference type="PANTHER" id="PTHR46193">
    <property type="entry name" value="6-PHOSPHOGLUCONATE PHOSPHATASE"/>
    <property type="match status" value="1"/>
</dbReference>
<dbReference type="InterPro" id="IPR023214">
    <property type="entry name" value="HAD_sf"/>
</dbReference>
<dbReference type="InterPro" id="IPR051600">
    <property type="entry name" value="Beta-PGM-like"/>
</dbReference>
<dbReference type="SFLD" id="SFLDS00003">
    <property type="entry name" value="Haloacid_Dehalogenase"/>
    <property type="match status" value="1"/>
</dbReference>
<keyword evidence="4" id="KW-0460">Magnesium</keyword>
<evidence type="ECO:0000256" key="4">
    <source>
        <dbReference type="ARBA" id="ARBA00022842"/>
    </source>
</evidence>
<evidence type="ECO:0000313" key="6">
    <source>
        <dbReference type="EMBL" id="GET31638.1"/>
    </source>
</evidence>
<dbReference type="SUPFAM" id="SSF56784">
    <property type="entry name" value="HAD-like"/>
    <property type="match status" value="1"/>
</dbReference>
<dbReference type="Gene3D" id="1.10.150.240">
    <property type="entry name" value="Putative phosphatase, domain 2"/>
    <property type="match status" value="1"/>
</dbReference>
<keyword evidence="5" id="KW-0119">Carbohydrate metabolism</keyword>
<dbReference type="NCBIfam" id="TIGR01509">
    <property type="entry name" value="HAD-SF-IA-v3"/>
    <property type="match status" value="1"/>
</dbReference>
<organism evidence="6 7">
    <name type="scientific">Prolixibacter bellariivorans</name>
    <dbReference type="NCBI Taxonomy" id="314319"/>
    <lineage>
        <taxon>Bacteria</taxon>
        <taxon>Pseudomonadati</taxon>
        <taxon>Bacteroidota</taxon>
        <taxon>Bacteroidia</taxon>
        <taxon>Marinilabiliales</taxon>
        <taxon>Prolixibacteraceae</taxon>
        <taxon>Prolixibacter</taxon>
    </lineage>
</organism>
<protein>
    <submittedName>
        <fullName evidence="6">Hydrolase</fullName>
    </submittedName>
</protein>
<keyword evidence="7" id="KW-1185">Reference proteome</keyword>
<evidence type="ECO:0000256" key="1">
    <source>
        <dbReference type="ARBA" id="ARBA00001946"/>
    </source>
</evidence>
<dbReference type="InterPro" id="IPR036412">
    <property type="entry name" value="HAD-like_sf"/>
</dbReference>
<dbReference type="PANTHER" id="PTHR46193:SF18">
    <property type="entry name" value="HEXITOL PHOSPHATASE B"/>
    <property type="match status" value="1"/>
</dbReference>
<name>A0A5M4AVJ2_9BACT</name>
<dbReference type="PRINTS" id="PR00413">
    <property type="entry name" value="HADHALOGNASE"/>
</dbReference>
<dbReference type="InterPro" id="IPR023198">
    <property type="entry name" value="PGP-like_dom2"/>
</dbReference>
<dbReference type="EMBL" id="BLAX01000001">
    <property type="protein sequence ID" value="GET31638.1"/>
    <property type="molecule type" value="Genomic_DNA"/>
</dbReference>
<dbReference type="InterPro" id="IPR041492">
    <property type="entry name" value="HAD_2"/>
</dbReference>
<comment type="cofactor">
    <cofactor evidence="1">
        <name>Mg(2+)</name>
        <dbReference type="ChEBI" id="CHEBI:18420"/>
    </cofactor>
</comment>
<comment type="similarity">
    <text evidence="2">Belongs to the HAD-like hydrolase superfamily. CbbY/CbbZ/Gph/YieH family.</text>
</comment>
<gene>
    <name evidence="6" type="ORF">PbJCM13498_05010</name>
</gene>
<dbReference type="InterPro" id="IPR006439">
    <property type="entry name" value="HAD-SF_hydro_IA"/>
</dbReference>